<dbReference type="SUPFAM" id="SSF49384">
    <property type="entry name" value="Carbohydrate-binding domain"/>
    <property type="match status" value="2"/>
</dbReference>
<dbReference type="PROSITE" id="PS51173">
    <property type="entry name" value="CBM2"/>
    <property type="match status" value="2"/>
</dbReference>
<keyword evidence="2" id="KW-0624">Polysaccharide degradation</keyword>
<dbReference type="InterPro" id="IPR001919">
    <property type="entry name" value="CBD2"/>
</dbReference>
<feature type="domain" description="CBM2" evidence="4">
    <location>
        <begin position="159"/>
        <end position="269"/>
    </location>
</feature>
<name>A0A1A6BF97_MYCGO</name>
<dbReference type="EMBL" id="MAEM01000325">
    <property type="protein sequence ID" value="OBS00988.1"/>
    <property type="molecule type" value="Genomic_DNA"/>
</dbReference>
<keyword evidence="2" id="KW-0326">Glycosidase</keyword>
<dbReference type="InterPro" id="IPR038332">
    <property type="entry name" value="PPE_sf"/>
</dbReference>
<comment type="caution">
    <text evidence="5">The sequence shown here is derived from an EMBL/GenBank/DDBJ whole genome shotgun (WGS) entry which is preliminary data.</text>
</comment>
<dbReference type="InterPro" id="IPR013320">
    <property type="entry name" value="ConA-like_dom_sf"/>
</dbReference>
<dbReference type="InterPro" id="IPR012291">
    <property type="entry name" value="CBM2_carb-bd_dom_sf"/>
</dbReference>
<dbReference type="InterPro" id="IPR002594">
    <property type="entry name" value="GH12"/>
</dbReference>
<keyword evidence="2" id="KW-0119">Carbohydrate metabolism</keyword>
<evidence type="ECO:0000259" key="4">
    <source>
        <dbReference type="PROSITE" id="PS51173"/>
    </source>
</evidence>
<sequence>MSYVITAPEALAAAVTDIAGIGSSINAANAAAAAPTIEILAAGADEISAAVASLFGTHAADYQVLSARAASFQSRFMDALMAGAQRYAGAELLNGSLLRDIAERFLGSPLPGNGGSGQAVASAEATGATTAQTTATATATSATAPTTLATTSAATTAAGSASGTGLTATYATTSQWNSGFVANYKITNTGTAPLTNWQLQFNLPAGESVANLWNGHVTQSGTQYTVTPQSYNATIAPGDSVTVGFQGAQSGTYSPPTNVSISGQPVIGGTPPVTTPPVTTPPVTTPPVTTPPVTPPPVTTPPVSTGGLSAVYTATSQWNSGFTGNYALTNTGTTPLSNWNLQFDLPANESITNLWNGQVTQTGSHYTVTPASYNGTIAPGGSVNVGFQASQTGSYGAPTNLLVNGQPVTGGSITPTPPPTTIPPTTIPPTTTPPTGGTVISAQYGTTTLGNGYVVQNNAWNNPGGQAITVSQTGFTITTENGSAPTNGAPLGYPSIYTGWHYGTGSTGTILPIQLGQIQTATSSISYTYPTSGIYNASYDIWLNPTPITTGVNQQEVMIWFNHTGPIQPVGSVVGSATIDGQNFAVWKGSNGQNNVVSYVANSPITTWNSFDVMGFIDNTQTWEPVTDSWYLTSIQAGFEPWSGSVGAGVNSFSASINGHN</sequence>
<dbReference type="Gene3D" id="2.60.40.290">
    <property type="match status" value="2"/>
</dbReference>
<dbReference type="Proteomes" id="UP000093757">
    <property type="component" value="Unassembled WGS sequence"/>
</dbReference>
<dbReference type="Pfam" id="PF00553">
    <property type="entry name" value="CBM_2"/>
    <property type="match status" value="2"/>
</dbReference>
<dbReference type="SUPFAM" id="SSF140459">
    <property type="entry name" value="PE/PPE dimer-like"/>
    <property type="match status" value="1"/>
</dbReference>
<feature type="domain" description="CBM2" evidence="4">
    <location>
        <begin position="301"/>
        <end position="411"/>
    </location>
</feature>
<dbReference type="PANTHER" id="PTHR34002">
    <property type="entry name" value="BLR1656 PROTEIN"/>
    <property type="match status" value="1"/>
</dbReference>
<comment type="similarity">
    <text evidence="1 2">Belongs to the glycosyl hydrolase 12 (cellulase H) family.</text>
</comment>
<evidence type="ECO:0000256" key="1">
    <source>
        <dbReference type="ARBA" id="ARBA00005519"/>
    </source>
</evidence>
<reference evidence="5 6" key="1">
    <citation type="submission" date="2016-06" db="EMBL/GenBank/DDBJ databases">
        <authorList>
            <person name="Kjaerup R.B."/>
            <person name="Dalgaard T.S."/>
            <person name="Juul-Madsen H.R."/>
        </authorList>
    </citation>
    <scope>NUCLEOTIDE SEQUENCE [LARGE SCALE GENOMIC DNA]</scope>
    <source>
        <strain evidence="5 6">1245752.6</strain>
    </source>
</reference>
<evidence type="ECO:0000256" key="2">
    <source>
        <dbReference type="RuleBase" id="RU361163"/>
    </source>
</evidence>
<accession>A0A1A6BF97</accession>
<dbReference type="Gene3D" id="2.60.120.180">
    <property type="match status" value="1"/>
</dbReference>
<dbReference type="InterPro" id="IPR008965">
    <property type="entry name" value="CBM2/CBM3_carb-bd_dom_sf"/>
</dbReference>
<feature type="region of interest" description="Disordered" evidence="3">
    <location>
        <begin position="279"/>
        <end position="301"/>
    </location>
</feature>
<dbReference type="AlphaFoldDB" id="A0A1A6BF97"/>
<dbReference type="PANTHER" id="PTHR34002:SF9">
    <property type="entry name" value="XYLOGLUCAN-SPECIFIC ENDO-BETA-1,4-GLUCANASE A"/>
    <property type="match status" value="1"/>
</dbReference>
<dbReference type="OrthoDB" id="2557744at2"/>
<organism evidence="5 6">
    <name type="scientific">Mycobacterium gordonae</name>
    <dbReference type="NCBI Taxonomy" id="1778"/>
    <lineage>
        <taxon>Bacteria</taxon>
        <taxon>Bacillati</taxon>
        <taxon>Actinomycetota</taxon>
        <taxon>Actinomycetes</taxon>
        <taxon>Mycobacteriales</taxon>
        <taxon>Mycobacteriaceae</taxon>
        <taxon>Mycobacterium</taxon>
    </lineage>
</organism>
<dbReference type="SMART" id="SM00637">
    <property type="entry name" value="CBD_II"/>
    <property type="match status" value="2"/>
</dbReference>
<dbReference type="InterPro" id="IPR013319">
    <property type="entry name" value="GH11/12"/>
</dbReference>
<dbReference type="Pfam" id="PF01670">
    <property type="entry name" value="Glyco_hydro_12"/>
    <property type="match status" value="1"/>
</dbReference>
<gene>
    <name evidence="5" type="ORF">A9W98_22375</name>
</gene>
<dbReference type="Gene3D" id="1.10.287.850">
    <property type="entry name" value="HP0062-like domain"/>
    <property type="match status" value="1"/>
</dbReference>
<evidence type="ECO:0000256" key="3">
    <source>
        <dbReference type="SAM" id="MobiDB-lite"/>
    </source>
</evidence>
<dbReference type="GO" id="GO:0000272">
    <property type="term" value="P:polysaccharide catabolic process"/>
    <property type="evidence" value="ECO:0007669"/>
    <property type="project" value="UniProtKB-KW"/>
</dbReference>
<dbReference type="GO" id="GO:0030247">
    <property type="term" value="F:polysaccharide binding"/>
    <property type="evidence" value="ECO:0007669"/>
    <property type="project" value="UniProtKB-UniRule"/>
</dbReference>
<evidence type="ECO:0000313" key="5">
    <source>
        <dbReference type="EMBL" id="OBS00988.1"/>
    </source>
</evidence>
<dbReference type="InterPro" id="IPR000084">
    <property type="entry name" value="PE-PGRS_N"/>
</dbReference>
<evidence type="ECO:0000313" key="6">
    <source>
        <dbReference type="Proteomes" id="UP000093757"/>
    </source>
</evidence>
<keyword evidence="2" id="KW-0378">Hydrolase</keyword>
<dbReference type="GO" id="GO:0008810">
    <property type="term" value="F:cellulase activity"/>
    <property type="evidence" value="ECO:0007669"/>
    <property type="project" value="InterPro"/>
</dbReference>
<feature type="compositionally biased region" description="Pro residues" evidence="3">
    <location>
        <begin position="279"/>
        <end position="300"/>
    </location>
</feature>
<dbReference type="SUPFAM" id="SSF49899">
    <property type="entry name" value="Concanavalin A-like lectins/glucanases"/>
    <property type="match status" value="1"/>
</dbReference>
<protein>
    <recommendedName>
        <fullName evidence="4">CBM2 domain-containing protein</fullName>
    </recommendedName>
</protein>
<dbReference type="RefSeq" id="WP_065134743.1">
    <property type="nucleotide sequence ID" value="NZ_MAEM01000325.1"/>
</dbReference>
<proteinExistence type="inferred from homology"/>
<dbReference type="Pfam" id="PF00934">
    <property type="entry name" value="PE"/>
    <property type="match status" value="1"/>
</dbReference>